<keyword evidence="3" id="KW-1185">Reference proteome</keyword>
<evidence type="ECO:0000313" key="3">
    <source>
        <dbReference type="Proteomes" id="UP000015104"/>
    </source>
</evidence>
<name>T1KSZ8_TETUR</name>
<gene>
    <name evidence="2" type="primary">107366913</name>
</gene>
<evidence type="ECO:0000313" key="2">
    <source>
        <dbReference type="EnsemblMetazoa" id="tetur20g01410.1"/>
    </source>
</evidence>
<dbReference type="HOGENOM" id="CLU_1984399_0_0_1"/>
<dbReference type="KEGG" id="tut:107366913"/>
<dbReference type="EMBL" id="CAEY01000513">
    <property type="status" value="NOT_ANNOTATED_CDS"/>
    <property type="molecule type" value="Genomic_DNA"/>
</dbReference>
<proteinExistence type="predicted"/>
<sequence length="126" mass="14685">MISKVSFLFLVLGIALVFGKVEDVDFLEEISQIYSPPVVGRMILKRIESRMDEVKRANRSRSMTADQHFLSTSIYNALDTLHHDVELMDKSPVLWGNQRFEKVINFFIGQFKRLLNLYNKLVVQLH</sequence>
<dbReference type="OMA" id="DKSPVLW"/>
<protein>
    <submittedName>
        <fullName evidence="2">Uncharacterized protein</fullName>
    </submittedName>
</protein>
<feature type="chain" id="PRO_5004591898" evidence="1">
    <location>
        <begin position="20"/>
        <end position="126"/>
    </location>
</feature>
<evidence type="ECO:0000256" key="1">
    <source>
        <dbReference type="SAM" id="SignalP"/>
    </source>
</evidence>
<dbReference type="AlphaFoldDB" id="T1KSZ8"/>
<dbReference type="OrthoDB" id="6529431at2759"/>
<feature type="signal peptide" evidence="1">
    <location>
        <begin position="1"/>
        <end position="19"/>
    </location>
</feature>
<dbReference type="Proteomes" id="UP000015104">
    <property type="component" value="Unassembled WGS sequence"/>
</dbReference>
<accession>T1KSZ8</accession>
<reference evidence="3" key="1">
    <citation type="submission" date="2011-08" db="EMBL/GenBank/DDBJ databases">
        <authorList>
            <person name="Rombauts S."/>
        </authorList>
    </citation>
    <scope>NUCLEOTIDE SEQUENCE</scope>
    <source>
        <strain evidence="3">London</strain>
    </source>
</reference>
<keyword evidence="1" id="KW-0732">Signal</keyword>
<organism evidence="2 3">
    <name type="scientific">Tetranychus urticae</name>
    <name type="common">Two-spotted spider mite</name>
    <dbReference type="NCBI Taxonomy" id="32264"/>
    <lineage>
        <taxon>Eukaryota</taxon>
        <taxon>Metazoa</taxon>
        <taxon>Ecdysozoa</taxon>
        <taxon>Arthropoda</taxon>
        <taxon>Chelicerata</taxon>
        <taxon>Arachnida</taxon>
        <taxon>Acari</taxon>
        <taxon>Acariformes</taxon>
        <taxon>Trombidiformes</taxon>
        <taxon>Prostigmata</taxon>
        <taxon>Eleutherengona</taxon>
        <taxon>Raphignathae</taxon>
        <taxon>Tetranychoidea</taxon>
        <taxon>Tetranychidae</taxon>
        <taxon>Tetranychus</taxon>
    </lineage>
</organism>
<reference evidence="2" key="2">
    <citation type="submission" date="2015-06" db="UniProtKB">
        <authorList>
            <consortium name="EnsemblMetazoa"/>
        </authorList>
    </citation>
    <scope>IDENTIFICATION</scope>
</reference>
<dbReference type="EnsemblMetazoa" id="tetur20g01410.1">
    <property type="protein sequence ID" value="tetur20g01410.1"/>
    <property type="gene ID" value="tetur20g01410"/>
</dbReference>